<dbReference type="InterPro" id="IPR015946">
    <property type="entry name" value="KH_dom-like_a/b"/>
</dbReference>
<dbReference type="PANTHER" id="PTHR33515">
    <property type="entry name" value="RIBOSOME-BINDING FACTOR A, CHLOROPLASTIC-RELATED"/>
    <property type="match status" value="1"/>
</dbReference>
<dbReference type="InterPro" id="IPR000238">
    <property type="entry name" value="RbfA"/>
</dbReference>
<dbReference type="HAMAP" id="MF_00003">
    <property type="entry name" value="RbfA"/>
    <property type="match status" value="1"/>
</dbReference>
<reference evidence="3" key="1">
    <citation type="submission" date="2021-04" db="EMBL/GenBank/DDBJ databases">
        <title>Taxonomic assessment of Weissella genus.</title>
        <authorList>
            <person name="Fanelli F."/>
            <person name="Chieffi D."/>
            <person name="Dell'Aquila A."/>
            <person name="Gyu-Sung C."/>
            <person name="Franz C.M.A.P."/>
            <person name="Fusco V."/>
        </authorList>
    </citation>
    <scope>NUCLEOTIDE SEQUENCE</scope>
    <source>
        <strain evidence="3">LMG 25373</strain>
    </source>
</reference>
<keyword evidence="4" id="KW-1185">Reference proteome</keyword>
<evidence type="ECO:0000256" key="2">
    <source>
        <dbReference type="HAMAP-Rule" id="MF_00003"/>
    </source>
</evidence>
<keyword evidence="2" id="KW-0963">Cytoplasm</keyword>
<gene>
    <name evidence="2 3" type="primary">rbfA</name>
    <name evidence="3" type="ORF">KAK10_01410</name>
</gene>
<comment type="function">
    <text evidence="2">One of several proteins that assist in the late maturation steps of the functional core of the 30S ribosomal subunit. Associates with free 30S ribosomal subunits (but not with 30S subunits that are part of 70S ribosomes or polysomes). Required for efficient processing of 16S rRNA. May interact with the 5'-terminal helix region of 16S rRNA.</text>
</comment>
<dbReference type="InterPro" id="IPR023799">
    <property type="entry name" value="RbfA_dom_sf"/>
</dbReference>
<protein>
    <recommendedName>
        <fullName evidence="2">Ribosome-binding factor A</fullName>
    </recommendedName>
</protein>
<dbReference type="NCBIfam" id="TIGR00082">
    <property type="entry name" value="rbfA"/>
    <property type="match status" value="1"/>
</dbReference>
<sequence length="118" mass="13479">MPQGHYRVGRLSQEVQREVNDILLKRVRDPRVEGLTVTGVDVTGDLQQAKIYYSIYSDLASVAQKTQQGLEASTGLIRRELGQRLSTYKIPELIFVRDESVQYGDRIESLLRKLNTQD</sequence>
<organism evidence="3 4">
    <name type="scientific">Periweissella beninensis</name>
    <dbReference type="NCBI Taxonomy" id="504936"/>
    <lineage>
        <taxon>Bacteria</taxon>
        <taxon>Bacillati</taxon>
        <taxon>Bacillota</taxon>
        <taxon>Bacilli</taxon>
        <taxon>Lactobacillales</taxon>
        <taxon>Lactobacillaceae</taxon>
        <taxon>Periweissella</taxon>
    </lineage>
</organism>
<dbReference type="SUPFAM" id="SSF89919">
    <property type="entry name" value="Ribosome-binding factor A, RbfA"/>
    <property type="match status" value="1"/>
</dbReference>
<name>A0ABT0VFI3_9LACO</name>
<comment type="subcellular location">
    <subcellularLocation>
        <location evidence="2">Cytoplasm</location>
    </subcellularLocation>
</comment>
<dbReference type="PANTHER" id="PTHR33515:SF1">
    <property type="entry name" value="RIBOSOME-BINDING FACTOR A, CHLOROPLASTIC-RELATED"/>
    <property type="match status" value="1"/>
</dbReference>
<comment type="similarity">
    <text evidence="2">Belongs to the RbfA family.</text>
</comment>
<proteinExistence type="inferred from homology"/>
<evidence type="ECO:0000256" key="1">
    <source>
        <dbReference type="ARBA" id="ARBA00022517"/>
    </source>
</evidence>
<comment type="subunit">
    <text evidence="2">Monomer. Binds 30S ribosomal subunits, but not 50S ribosomal subunits or 70S ribosomes.</text>
</comment>
<dbReference type="Gene3D" id="3.30.300.20">
    <property type="match status" value="1"/>
</dbReference>
<accession>A0ABT0VFI3</accession>
<dbReference type="Proteomes" id="UP001057481">
    <property type="component" value="Unassembled WGS sequence"/>
</dbReference>
<dbReference type="EMBL" id="JAGMVS010000037">
    <property type="protein sequence ID" value="MCM2436593.1"/>
    <property type="molecule type" value="Genomic_DNA"/>
</dbReference>
<evidence type="ECO:0000313" key="4">
    <source>
        <dbReference type="Proteomes" id="UP001057481"/>
    </source>
</evidence>
<dbReference type="Pfam" id="PF02033">
    <property type="entry name" value="RBFA"/>
    <property type="match status" value="1"/>
</dbReference>
<comment type="caution">
    <text evidence="3">The sequence shown here is derived from an EMBL/GenBank/DDBJ whole genome shotgun (WGS) entry which is preliminary data.</text>
</comment>
<keyword evidence="1 2" id="KW-0690">Ribosome biogenesis</keyword>
<dbReference type="RefSeq" id="WP_205143033.1">
    <property type="nucleotide sequence ID" value="NZ_JAFBDN010000002.1"/>
</dbReference>
<evidence type="ECO:0000313" key="3">
    <source>
        <dbReference type="EMBL" id="MCM2436593.1"/>
    </source>
</evidence>